<proteinExistence type="predicted"/>
<evidence type="ECO:0000313" key="1">
    <source>
        <dbReference type="EMBL" id="KKN63256.1"/>
    </source>
</evidence>
<dbReference type="GO" id="GO:0044183">
    <property type="term" value="F:protein folding chaperone"/>
    <property type="evidence" value="ECO:0007669"/>
    <property type="project" value="InterPro"/>
</dbReference>
<protein>
    <submittedName>
        <fullName evidence="1">Uncharacterized protein</fullName>
    </submittedName>
</protein>
<sequence>MKIDQIKAAYGHVIVKVDDPMVTNINHGKLILKFDPTYDMYRNVKIAAEVVSPAAKLPKTPFFTINPGFPKPMLPIQSYGNYPTSFTYTYVKTDMQPNQVEAGDLAYFHYLTLHENNYLGKDEKGMEYYKCSYDNIFCVFKGHLTKTRAVKEWKHYCYDKNPTMTNGYILVEPYWGTGFVEVEIDEIGHNLKPTGEKRSIKVNMSPSGIIYDVYNKPIYGHGTIRHIGCKINDMDYGIAEGDQVIYLHGSEFKNKIEGKEYYIMKQWDVVAKTDHHKLIPVGDYVLMRSDRMEQSIVWTKKKKIPVTGKILAIGNRVNYLQPGDNVYYNHSSTWTVALSGYQGVVVRANQIWGKKCT</sequence>
<accession>A0A0F9UQ22</accession>
<dbReference type="GO" id="GO:0005524">
    <property type="term" value="F:ATP binding"/>
    <property type="evidence" value="ECO:0007669"/>
    <property type="project" value="InterPro"/>
</dbReference>
<comment type="caution">
    <text evidence="1">The sequence shown here is derived from an EMBL/GenBank/DDBJ whole genome shotgun (WGS) entry which is preliminary data.</text>
</comment>
<dbReference type="SUPFAM" id="SSF50129">
    <property type="entry name" value="GroES-like"/>
    <property type="match status" value="2"/>
</dbReference>
<gene>
    <name evidence="1" type="ORF">LCGC14_0503740</name>
</gene>
<dbReference type="InterPro" id="IPR020818">
    <property type="entry name" value="Chaperonin_GroES"/>
</dbReference>
<dbReference type="Pfam" id="PF00166">
    <property type="entry name" value="Cpn10"/>
    <property type="match status" value="1"/>
</dbReference>
<dbReference type="InterPro" id="IPR011032">
    <property type="entry name" value="GroES-like_sf"/>
</dbReference>
<name>A0A0F9UQ22_9ZZZZ</name>
<organism evidence="1">
    <name type="scientific">marine sediment metagenome</name>
    <dbReference type="NCBI Taxonomy" id="412755"/>
    <lineage>
        <taxon>unclassified sequences</taxon>
        <taxon>metagenomes</taxon>
        <taxon>ecological metagenomes</taxon>
    </lineage>
</organism>
<dbReference type="EMBL" id="LAZR01000596">
    <property type="protein sequence ID" value="KKN63256.1"/>
    <property type="molecule type" value="Genomic_DNA"/>
</dbReference>
<dbReference type="AlphaFoldDB" id="A0A0F9UQ22"/>
<reference evidence="1" key="1">
    <citation type="journal article" date="2015" name="Nature">
        <title>Complex archaea that bridge the gap between prokaryotes and eukaryotes.</title>
        <authorList>
            <person name="Spang A."/>
            <person name="Saw J.H."/>
            <person name="Jorgensen S.L."/>
            <person name="Zaremba-Niedzwiedzka K."/>
            <person name="Martijn J."/>
            <person name="Lind A.E."/>
            <person name="van Eijk R."/>
            <person name="Schleper C."/>
            <person name="Guy L."/>
            <person name="Ettema T.J."/>
        </authorList>
    </citation>
    <scope>NUCLEOTIDE SEQUENCE</scope>
</reference>